<dbReference type="RefSeq" id="WP_238242608.1">
    <property type="nucleotide sequence ID" value="NZ_BPQP01000008.1"/>
</dbReference>
<dbReference type="Proteomes" id="UP001055125">
    <property type="component" value="Unassembled WGS sequence"/>
</dbReference>
<dbReference type="InterPro" id="IPR027417">
    <property type="entry name" value="P-loop_NTPase"/>
</dbReference>
<dbReference type="Gene3D" id="3.40.50.300">
    <property type="entry name" value="P-loop containing nucleotide triphosphate hydrolases"/>
    <property type="match status" value="1"/>
</dbReference>
<reference evidence="2" key="1">
    <citation type="journal article" date="2021" name="Front. Microbiol.">
        <title>Comprehensive Comparative Genomics and Phenotyping of Methylobacterium Species.</title>
        <authorList>
            <person name="Alessa O."/>
            <person name="Ogura Y."/>
            <person name="Fujitani Y."/>
            <person name="Takami H."/>
            <person name="Hayashi T."/>
            <person name="Sahin N."/>
            <person name="Tani A."/>
        </authorList>
    </citation>
    <scope>NUCLEOTIDE SEQUENCE</scope>
    <source>
        <strain evidence="2">DSM 19015</strain>
    </source>
</reference>
<feature type="domain" description="ORC1/DEAH AAA+ ATPase" evidence="1">
    <location>
        <begin position="37"/>
        <end position="150"/>
    </location>
</feature>
<dbReference type="InterPro" id="IPR052026">
    <property type="entry name" value="ExeA_AAA_ATPase_DNA-bind"/>
</dbReference>
<sequence>MTTNANDDKSKSHAALQNVRAMMALVRKLQGRRPHLPNIGVMHGPSGYGKTQAAIYAQNKTNAVRVEVGDSWTRKTLMKSILIELGVVPRGTVADMVERAVELLGAEFDRPLMIDEADKLVDKGMIELVREIAECSQAPVVLIGEEALPSKLVKVERVHNRVLDWAPAEPCDREDTRKLAALYVPHLQFTDGLLDRVCDRSEGRARRIVTNLDHISEWARHNGAKTVDESYDGRFFTGDVPKVRNPSRMLRRAA</sequence>
<evidence type="ECO:0000313" key="3">
    <source>
        <dbReference type="Proteomes" id="UP001055125"/>
    </source>
</evidence>
<organism evidence="2 3">
    <name type="scientific">Methylobacterium iners</name>
    <dbReference type="NCBI Taxonomy" id="418707"/>
    <lineage>
        <taxon>Bacteria</taxon>
        <taxon>Pseudomonadati</taxon>
        <taxon>Pseudomonadota</taxon>
        <taxon>Alphaproteobacteria</taxon>
        <taxon>Hyphomicrobiales</taxon>
        <taxon>Methylobacteriaceae</taxon>
        <taxon>Methylobacterium</taxon>
    </lineage>
</organism>
<dbReference type="PROSITE" id="PS00039">
    <property type="entry name" value="DEAD_ATP_HELICASE"/>
    <property type="match status" value="1"/>
</dbReference>
<accession>A0ABQ4RRJ6</accession>
<dbReference type="SUPFAM" id="SSF52540">
    <property type="entry name" value="P-loop containing nucleoside triphosphate hydrolases"/>
    <property type="match status" value="1"/>
</dbReference>
<keyword evidence="3" id="KW-1185">Reference proteome</keyword>
<evidence type="ECO:0000313" key="2">
    <source>
        <dbReference type="EMBL" id="GJD93401.1"/>
    </source>
</evidence>
<evidence type="ECO:0000259" key="1">
    <source>
        <dbReference type="Pfam" id="PF13401"/>
    </source>
</evidence>
<comment type="caution">
    <text evidence="2">The sequence shown here is derived from an EMBL/GenBank/DDBJ whole genome shotgun (WGS) entry which is preliminary data.</text>
</comment>
<protein>
    <recommendedName>
        <fullName evidence="1">ORC1/DEAH AAA+ ATPase domain-containing protein</fullName>
    </recommendedName>
</protein>
<name>A0ABQ4RRJ6_9HYPH</name>
<proteinExistence type="predicted"/>
<dbReference type="PANTHER" id="PTHR35894">
    <property type="entry name" value="GENERAL SECRETION PATHWAY PROTEIN A-RELATED"/>
    <property type="match status" value="1"/>
</dbReference>
<dbReference type="EMBL" id="BPQP01000008">
    <property type="protein sequence ID" value="GJD93401.1"/>
    <property type="molecule type" value="Genomic_DNA"/>
</dbReference>
<dbReference type="PANTHER" id="PTHR35894:SF5">
    <property type="entry name" value="MU-LIKE PROPHAGE FLUMU DNA TRANSPOSITION PROTEIN B"/>
    <property type="match status" value="1"/>
</dbReference>
<gene>
    <name evidence="2" type="ORF">OCOJLMKI_0595</name>
</gene>
<dbReference type="InterPro" id="IPR000629">
    <property type="entry name" value="RNA-helicase_DEAD-box_CS"/>
</dbReference>
<reference evidence="2" key="2">
    <citation type="submission" date="2021-08" db="EMBL/GenBank/DDBJ databases">
        <authorList>
            <person name="Tani A."/>
            <person name="Ola A."/>
            <person name="Ogura Y."/>
            <person name="Katsura K."/>
            <person name="Hayashi T."/>
        </authorList>
    </citation>
    <scope>NUCLEOTIDE SEQUENCE</scope>
    <source>
        <strain evidence="2">DSM 19015</strain>
    </source>
</reference>
<dbReference type="Pfam" id="PF13401">
    <property type="entry name" value="AAA_22"/>
    <property type="match status" value="1"/>
</dbReference>
<dbReference type="InterPro" id="IPR049945">
    <property type="entry name" value="AAA_22"/>
</dbReference>